<dbReference type="Proteomes" id="UP001464891">
    <property type="component" value="Unassembled WGS sequence"/>
</dbReference>
<evidence type="ECO:0000313" key="1">
    <source>
        <dbReference type="EMBL" id="MEP0820702.1"/>
    </source>
</evidence>
<keyword evidence="1" id="KW-0255">Endonuclease</keyword>
<dbReference type="InterPro" id="IPR011335">
    <property type="entry name" value="Restrct_endonuc-II-like"/>
</dbReference>
<accession>A0ABV0JFZ1</accession>
<organism evidence="1 2">
    <name type="scientific">Trichocoleus desertorum GB2-A4</name>
    <dbReference type="NCBI Taxonomy" id="2933944"/>
    <lineage>
        <taxon>Bacteria</taxon>
        <taxon>Bacillati</taxon>
        <taxon>Cyanobacteriota</taxon>
        <taxon>Cyanophyceae</taxon>
        <taxon>Leptolyngbyales</taxon>
        <taxon>Trichocoleusaceae</taxon>
        <taxon>Trichocoleus</taxon>
    </lineage>
</organism>
<proteinExistence type="predicted"/>
<dbReference type="SUPFAM" id="SSF52980">
    <property type="entry name" value="Restriction endonuclease-like"/>
    <property type="match status" value="1"/>
</dbReference>
<evidence type="ECO:0000313" key="2">
    <source>
        <dbReference type="Proteomes" id="UP001464891"/>
    </source>
</evidence>
<keyword evidence="2" id="KW-1185">Reference proteome</keyword>
<name>A0ABV0JFZ1_9CYAN</name>
<keyword evidence="1" id="KW-0540">Nuclease</keyword>
<sequence length="621" mass="70671">MKREKYTSEQAARTDLGAVQSQPMWAEGQIKLPFQLLYPDALEIFCYLLLLQENPEGTIFYYGKTKDAGRDVVCLRKDGSVELIQCKHYQKDVGISEIRSEIAKLYVNLYNKVLLEQPSEVSFYVTSDLTGPALDLIRYPSKWQEIAVSALKEHLKKDPTQELIDFTLSWQPKFSRVTAIDLTMRVKKYPNLIKEFFSYQKVVDKELLEESVFPLLQQMLERQEEMHSLLLQPKIEKATDAMNELLAKAAAENPGLVFSATSNSDTQATVFTVAAQSSANAIDLGVLHFPHTEAGNRGMQKFKSMTERGYAIELELDEFEWKWSLKFPSTDTQPVSLATLNLCPLVPKRRIPVRLEAVQEQEVVASVGLTYLHLVRAGTQEFEILLEGGQLGCQLNLVFQIQQSRTTLDLGEMYLGSVKATFARDTNAVLSALCQGRRIRVTALEEDAVLFEGDEADSKHSTISKKQFENTELFLNSLIKINQEFGLNLRYPSTLNEDTWQTAGWIVAAIEHGQIELPTGTLRLSYPQPDALKNLQFLETNFQSIQPEERFEFSMSGEVSYEFLGHVLDMGTVRDVYENACFVKNPLMLKQTVESLSEEDSIDIEIQYNRAVRYFVRWPSH</sequence>
<dbReference type="GO" id="GO:0004519">
    <property type="term" value="F:endonuclease activity"/>
    <property type="evidence" value="ECO:0007669"/>
    <property type="project" value="UniProtKB-KW"/>
</dbReference>
<keyword evidence="1" id="KW-0378">Hydrolase</keyword>
<dbReference type="RefSeq" id="WP_190442334.1">
    <property type="nucleotide sequence ID" value="NZ_JAMPKM010000040.1"/>
</dbReference>
<dbReference type="EMBL" id="JAMPKM010000040">
    <property type="protein sequence ID" value="MEP0820702.1"/>
    <property type="molecule type" value="Genomic_DNA"/>
</dbReference>
<comment type="caution">
    <text evidence="1">The sequence shown here is derived from an EMBL/GenBank/DDBJ whole genome shotgun (WGS) entry which is preliminary data.</text>
</comment>
<reference evidence="1 2" key="1">
    <citation type="submission" date="2022-04" db="EMBL/GenBank/DDBJ databases">
        <title>Positive selection, recombination, and allopatry shape intraspecific diversity of widespread and dominant cyanobacteria.</title>
        <authorList>
            <person name="Wei J."/>
            <person name="Shu W."/>
            <person name="Hu C."/>
        </authorList>
    </citation>
    <scope>NUCLEOTIDE SEQUENCE [LARGE SCALE GENOMIC DNA]</scope>
    <source>
        <strain evidence="1 2">GB2-A4</strain>
    </source>
</reference>
<protein>
    <submittedName>
        <fullName evidence="1">Restriction endonuclease</fullName>
    </submittedName>
</protein>
<gene>
    <name evidence="1" type="ORF">NC998_26795</name>
</gene>